<dbReference type="InterPro" id="IPR051156">
    <property type="entry name" value="Mito/Outer_Membr_Metalloprot"/>
</dbReference>
<keyword evidence="11" id="KW-1185">Reference proteome</keyword>
<feature type="domain" description="Peptidase M48" evidence="8">
    <location>
        <begin position="139"/>
        <end position="296"/>
    </location>
</feature>
<keyword evidence="4 6" id="KW-0862">Zinc</keyword>
<keyword evidence="7" id="KW-1133">Transmembrane helix</keyword>
<comment type="cofactor">
    <cofactor evidence="6">
        <name>Zn(2+)</name>
        <dbReference type="ChEBI" id="CHEBI:29105"/>
    </cofactor>
    <text evidence="6">Binds 1 zinc ion per subunit.</text>
</comment>
<dbReference type="GO" id="GO:0046872">
    <property type="term" value="F:metal ion binding"/>
    <property type="evidence" value="ECO:0007669"/>
    <property type="project" value="UniProtKB-KW"/>
</dbReference>
<dbReference type="PaxDb" id="3880-AES75899"/>
<dbReference type="PANTHER" id="PTHR22726:SF1">
    <property type="entry name" value="METALLOENDOPEPTIDASE OMA1, MITOCHONDRIAL"/>
    <property type="match status" value="1"/>
</dbReference>
<evidence type="ECO:0000256" key="3">
    <source>
        <dbReference type="ARBA" id="ARBA00022801"/>
    </source>
</evidence>
<evidence type="ECO:0000313" key="10">
    <source>
        <dbReference type="EnsemblPlants" id="AES75899"/>
    </source>
</evidence>
<dbReference type="eggNOG" id="KOG2661">
    <property type="taxonomic scope" value="Eukaryota"/>
</dbReference>
<dbReference type="CDD" id="cd07331">
    <property type="entry name" value="M48C_Oma1_like"/>
    <property type="match status" value="1"/>
</dbReference>
<dbReference type="HOGENOM" id="CLU_029002_8_2_1"/>
<protein>
    <submittedName>
        <fullName evidence="9">M48 family peptidase</fullName>
    </submittedName>
</protein>
<proteinExistence type="inferred from homology"/>
<reference evidence="9 11" key="2">
    <citation type="journal article" date="2014" name="BMC Genomics">
        <title>An improved genome release (version Mt4.0) for the model legume Medicago truncatula.</title>
        <authorList>
            <person name="Tang H."/>
            <person name="Krishnakumar V."/>
            <person name="Bidwell S."/>
            <person name="Rosen B."/>
            <person name="Chan A."/>
            <person name="Zhou S."/>
            <person name="Gentzbittel L."/>
            <person name="Childs K.L."/>
            <person name="Yandell M."/>
            <person name="Gundlach H."/>
            <person name="Mayer K.F."/>
            <person name="Schwartz D.C."/>
            <person name="Town C.D."/>
        </authorList>
    </citation>
    <scope>GENOME REANNOTATION</scope>
    <source>
        <strain evidence="10 11">cv. Jemalong A17</strain>
    </source>
</reference>
<keyword evidence="3 6" id="KW-0378">Hydrolase</keyword>
<dbReference type="EMBL" id="CM001222">
    <property type="protein sequence ID" value="AES75899.2"/>
    <property type="molecule type" value="Genomic_DNA"/>
</dbReference>
<sequence>MPPSILLQEDNEILRAKTHLGPGSVLLLKVSVVGSGVLITVKYGNLQNVPYTKRKHLLLWSNARDRMAGDSSFENKKLDFKEDLLPEIHPESVRVRMIANRIFDALKRDLSKKNMWRDDLGKSRKKANQRQSHQPCTSHLDGLNWGILVVNDNTIANAYSYPNGKVMVFTGLLELLTSDDLATLIAHEVGHTVARHAAEDQTDYMFFIIQQLILLPFISFPSLIVNLIAARSIMLLFSRRQEIEADYIRLLLLASAGYDPRVAPKVYEKFGKIFGDSFLNYFSTHPSGQKRAKLLSQDEVMKEAVTIYENARAGHEK</sequence>
<organism evidence="9 11">
    <name type="scientific">Medicago truncatula</name>
    <name type="common">Barrel medic</name>
    <name type="synonym">Medicago tribuloides</name>
    <dbReference type="NCBI Taxonomy" id="3880"/>
    <lineage>
        <taxon>Eukaryota</taxon>
        <taxon>Viridiplantae</taxon>
        <taxon>Streptophyta</taxon>
        <taxon>Embryophyta</taxon>
        <taxon>Tracheophyta</taxon>
        <taxon>Spermatophyta</taxon>
        <taxon>Magnoliopsida</taxon>
        <taxon>eudicotyledons</taxon>
        <taxon>Gunneridae</taxon>
        <taxon>Pentapetalae</taxon>
        <taxon>rosids</taxon>
        <taxon>fabids</taxon>
        <taxon>Fabales</taxon>
        <taxon>Fabaceae</taxon>
        <taxon>Papilionoideae</taxon>
        <taxon>50 kb inversion clade</taxon>
        <taxon>NPAAA clade</taxon>
        <taxon>Hologalegina</taxon>
        <taxon>IRL clade</taxon>
        <taxon>Trifolieae</taxon>
        <taxon>Medicago</taxon>
    </lineage>
</organism>
<dbReference type="InterPro" id="IPR001915">
    <property type="entry name" value="Peptidase_M48"/>
</dbReference>
<keyword evidence="7" id="KW-0472">Membrane</keyword>
<dbReference type="GO" id="GO:0004222">
    <property type="term" value="F:metalloendopeptidase activity"/>
    <property type="evidence" value="ECO:0000318"/>
    <property type="project" value="GO_Central"/>
</dbReference>
<evidence type="ECO:0000256" key="5">
    <source>
        <dbReference type="ARBA" id="ARBA00023049"/>
    </source>
</evidence>
<dbReference type="PANTHER" id="PTHR22726">
    <property type="entry name" value="METALLOENDOPEPTIDASE OMA1"/>
    <property type="match status" value="1"/>
</dbReference>
<feature type="transmembrane region" description="Helical" evidence="7">
    <location>
        <begin position="204"/>
        <end position="230"/>
    </location>
</feature>
<reference evidence="10" key="3">
    <citation type="submission" date="2015-04" db="UniProtKB">
        <authorList>
            <consortium name="EnsemblPlants"/>
        </authorList>
    </citation>
    <scope>IDENTIFICATION</scope>
    <source>
        <strain evidence="10">cv. Jemalong A17</strain>
    </source>
</reference>
<dbReference type="GO" id="GO:0016020">
    <property type="term" value="C:membrane"/>
    <property type="evidence" value="ECO:0000318"/>
    <property type="project" value="GO_Central"/>
</dbReference>
<evidence type="ECO:0000313" key="11">
    <source>
        <dbReference type="Proteomes" id="UP000002051"/>
    </source>
</evidence>
<dbReference type="AlphaFoldDB" id="G7KNR5"/>
<evidence type="ECO:0000259" key="8">
    <source>
        <dbReference type="Pfam" id="PF01435"/>
    </source>
</evidence>
<evidence type="ECO:0000256" key="1">
    <source>
        <dbReference type="ARBA" id="ARBA00022670"/>
    </source>
</evidence>
<dbReference type="Pfam" id="PF01435">
    <property type="entry name" value="Peptidase_M48"/>
    <property type="match status" value="1"/>
</dbReference>
<keyword evidence="5 6" id="KW-0482">Metalloprotease</keyword>
<keyword evidence="2" id="KW-0479">Metal-binding</keyword>
<comment type="similarity">
    <text evidence="6">Belongs to the peptidase M48 family.</text>
</comment>
<evidence type="ECO:0000256" key="4">
    <source>
        <dbReference type="ARBA" id="ARBA00022833"/>
    </source>
</evidence>
<evidence type="ECO:0000313" key="9">
    <source>
        <dbReference type="EMBL" id="AES75899.2"/>
    </source>
</evidence>
<dbReference type="Gene3D" id="3.30.2010.10">
    <property type="entry name" value="Metalloproteases ('zincins'), catalytic domain"/>
    <property type="match status" value="1"/>
</dbReference>
<keyword evidence="1 6" id="KW-0645">Protease</keyword>
<keyword evidence="7" id="KW-0812">Transmembrane</keyword>
<reference evidence="9 11" key="1">
    <citation type="journal article" date="2011" name="Nature">
        <title>The Medicago genome provides insight into the evolution of rhizobial symbioses.</title>
        <authorList>
            <person name="Young N.D."/>
            <person name="Debelle F."/>
            <person name="Oldroyd G.E."/>
            <person name="Geurts R."/>
            <person name="Cannon S.B."/>
            <person name="Udvardi M.K."/>
            <person name="Benedito V.A."/>
            <person name="Mayer K.F."/>
            <person name="Gouzy J."/>
            <person name="Schoof H."/>
            <person name="Van de Peer Y."/>
            <person name="Proost S."/>
            <person name="Cook D.R."/>
            <person name="Meyers B.C."/>
            <person name="Spannagl M."/>
            <person name="Cheung F."/>
            <person name="De Mita S."/>
            <person name="Krishnakumar V."/>
            <person name="Gundlach H."/>
            <person name="Zhou S."/>
            <person name="Mudge J."/>
            <person name="Bharti A.K."/>
            <person name="Murray J.D."/>
            <person name="Naoumkina M.A."/>
            <person name="Rosen B."/>
            <person name="Silverstein K.A."/>
            <person name="Tang H."/>
            <person name="Rombauts S."/>
            <person name="Zhao P.X."/>
            <person name="Zhou P."/>
            <person name="Barbe V."/>
            <person name="Bardou P."/>
            <person name="Bechner M."/>
            <person name="Bellec A."/>
            <person name="Berger A."/>
            <person name="Berges H."/>
            <person name="Bidwell S."/>
            <person name="Bisseling T."/>
            <person name="Choisne N."/>
            <person name="Couloux A."/>
            <person name="Denny R."/>
            <person name="Deshpande S."/>
            <person name="Dai X."/>
            <person name="Doyle J.J."/>
            <person name="Dudez A.M."/>
            <person name="Farmer A.D."/>
            <person name="Fouteau S."/>
            <person name="Franken C."/>
            <person name="Gibelin C."/>
            <person name="Gish J."/>
            <person name="Goldstein S."/>
            <person name="Gonzalez A.J."/>
            <person name="Green P.J."/>
            <person name="Hallab A."/>
            <person name="Hartog M."/>
            <person name="Hua A."/>
            <person name="Humphray S.J."/>
            <person name="Jeong D.H."/>
            <person name="Jing Y."/>
            <person name="Jocker A."/>
            <person name="Kenton S.M."/>
            <person name="Kim D.J."/>
            <person name="Klee K."/>
            <person name="Lai H."/>
            <person name="Lang C."/>
            <person name="Lin S."/>
            <person name="Macmil S.L."/>
            <person name="Magdelenat G."/>
            <person name="Matthews L."/>
            <person name="McCorrison J."/>
            <person name="Monaghan E.L."/>
            <person name="Mun J.H."/>
            <person name="Najar F.Z."/>
            <person name="Nicholson C."/>
            <person name="Noirot C."/>
            <person name="O'Bleness M."/>
            <person name="Paule C.R."/>
            <person name="Poulain J."/>
            <person name="Prion F."/>
            <person name="Qin B."/>
            <person name="Qu C."/>
            <person name="Retzel E.F."/>
            <person name="Riddle C."/>
            <person name="Sallet E."/>
            <person name="Samain S."/>
            <person name="Samson N."/>
            <person name="Sanders I."/>
            <person name="Saurat O."/>
            <person name="Scarpelli C."/>
            <person name="Schiex T."/>
            <person name="Segurens B."/>
            <person name="Severin A.J."/>
            <person name="Sherrier D.J."/>
            <person name="Shi R."/>
            <person name="Sims S."/>
            <person name="Singer S.R."/>
            <person name="Sinharoy S."/>
            <person name="Sterck L."/>
            <person name="Viollet A."/>
            <person name="Wang B.B."/>
            <person name="Wang K."/>
            <person name="Wang M."/>
            <person name="Wang X."/>
            <person name="Warfsmann J."/>
            <person name="Weissenbach J."/>
            <person name="White D.D."/>
            <person name="White J.D."/>
            <person name="Wiley G.B."/>
            <person name="Wincker P."/>
            <person name="Xing Y."/>
            <person name="Yang L."/>
            <person name="Yao Z."/>
            <person name="Ying F."/>
            <person name="Zhai J."/>
            <person name="Zhou L."/>
            <person name="Zuber A."/>
            <person name="Denarie J."/>
            <person name="Dixon R.A."/>
            <person name="May G.D."/>
            <person name="Schwartz D.C."/>
            <person name="Rogers J."/>
            <person name="Quetier F."/>
            <person name="Town C.D."/>
            <person name="Roe B.A."/>
        </authorList>
    </citation>
    <scope>NUCLEOTIDE SEQUENCE [LARGE SCALE GENOMIC DNA]</scope>
    <source>
        <strain evidence="9">A17</strain>
        <strain evidence="10 11">cv. Jemalong A17</strain>
    </source>
</reference>
<dbReference type="GO" id="GO:0051603">
    <property type="term" value="P:proteolysis involved in protein catabolic process"/>
    <property type="evidence" value="ECO:0000318"/>
    <property type="project" value="GO_Central"/>
</dbReference>
<evidence type="ECO:0000256" key="6">
    <source>
        <dbReference type="RuleBase" id="RU003983"/>
    </source>
</evidence>
<dbReference type="EnsemblPlants" id="AES75899">
    <property type="protein sequence ID" value="AES75899"/>
    <property type="gene ID" value="MTR_6g061650"/>
</dbReference>
<accession>A0A0C3VX01</accession>
<evidence type="ECO:0000256" key="7">
    <source>
        <dbReference type="SAM" id="Phobius"/>
    </source>
</evidence>
<name>G7KNR5_MEDTR</name>
<evidence type="ECO:0000256" key="2">
    <source>
        <dbReference type="ARBA" id="ARBA00022723"/>
    </source>
</evidence>
<accession>G7KNR5</accession>
<dbReference type="Proteomes" id="UP000002051">
    <property type="component" value="Chromosome 6"/>
</dbReference>
<gene>
    <name evidence="9" type="ordered locus">MTR_6g061650</name>
</gene>